<accession>A0AAE3VJ94</accession>
<dbReference type="Proteomes" id="UP001238163">
    <property type="component" value="Unassembled WGS sequence"/>
</dbReference>
<keyword evidence="1" id="KW-0732">Signal</keyword>
<dbReference type="InterPro" id="IPR029052">
    <property type="entry name" value="Metallo-depent_PP-like"/>
</dbReference>
<evidence type="ECO:0000313" key="3">
    <source>
        <dbReference type="Proteomes" id="UP001238163"/>
    </source>
</evidence>
<feature type="chain" id="PRO_5042177838" description="Calcineurin-like phosphoesterase domain-containing protein" evidence="1">
    <location>
        <begin position="32"/>
        <end position="392"/>
    </location>
</feature>
<gene>
    <name evidence="2" type="ORF">J3R75_003575</name>
</gene>
<protein>
    <recommendedName>
        <fullName evidence="4">Calcineurin-like phosphoesterase domain-containing protein</fullName>
    </recommendedName>
</protein>
<dbReference type="SUPFAM" id="SSF56300">
    <property type="entry name" value="Metallo-dependent phosphatases"/>
    <property type="match status" value="1"/>
</dbReference>
<evidence type="ECO:0000313" key="2">
    <source>
        <dbReference type="EMBL" id="MDQ0291468.1"/>
    </source>
</evidence>
<evidence type="ECO:0008006" key="4">
    <source>
        <dbReference type="Google" id="ProtNLM"/>
    </source>
</evidence>
<feature type="signal peptide" evidence="1">
    <location>
        <begin position="1"/>
        <end position="31"/>
    </location>
</feature>
<dbReference type="EMBL" id="JAUSVL010000001">
    <property type="protein sequence ID" value="MDQ0291468.1"/>
    <property type="molecule type" value="Genomic_DNA"/>
</dbReference>
<comment type="caution">
    <text evidence="2">The sequence shown here is derived from an EMBL/GenBank/DDBJ whole genome shotgun (WGS) entry which is preliminary data.</text>
</comment>
<name>A0AAE3VJ94_9BACT</name>
<proteinExistence type="predicted"/>
<evidence type="ECO:0000256" key="1">
    <source>
        <dbReference type="SAM" id="SignalP"/>
    </source>
</evidence>
<organism evidence="2 3">
    <name type="scientific">Oligosphaera ethanolica</name>
    <dbReference type="NCBI Taxonomy" id="760260"/>
    <lineage>
        <taxon>Bacteria</taxon>
        <taxon>Pseudomonadati</taxon>
        <taxon>Lentisphaerota</taxon>
        <taxon>Oligosphaeria</taxon>
        <taxon>Oligosphaerales</taxon>
        <taxon>Oligosphaeraceae</taxon>
        <taxon>Oligosphaera</taxon>
    </lineage>
</organism>
<sequence>MHLIGSLCSLSNANTSATLLALAMTAGTAMAQTATAPPSTTIPEFAVPAWVDQQIGEARARFDAWRGDDEVVVFPIVTDIHAARPLFANPPDFRDTKHHVLFAQRAAHAFQADFLAELGDIGFDRDLKWQPSIKADAELRLEAQRNLFKDFALPALFCMGNHDNGRANGALCSELRLTPKEYGTMFNGMTKKKGVPLVTSPGEDYGYYDLPGKKCRVFFLNSSDASEAGFSVPQVQFLADNLRLPPGTCAVVLQHRCIHPTIGKWRGNKPGSIKNGELAIKVLAAFRTGEKGEADGVQWDFTSNRDCSLAGSISGDSHFNNQALYHDIHFIITQGYGTVSTKDLPDNVDYVTPVNRTQSMLVDMVAIKPAQRAMMFFRIGAGGPERDRAFQF</sequence>
<dbReference type="RefSeq" id="WP_307264292.1">
    <property type="nucleotide sequence ID" value="NZ_JAUSVL010000001.1"/>
</dbReference>
<dbReference type="Gene3D" id="3.60.21.10">
    <property type="match status" value="1"/>
</dbReference>
<keyword evidence="3" id="KW-1185">Reference proteome</keyword>
<dbReference type="AlphaFoldDB" id="A0AAE3VJ94"/>
<reference evidence="2" key="1">
    <citation type="submission" date="2023-07" db="EMBL/GenBank/DDBJ databases">
        <title>Genomic Encyclopedia of Type Strains, Phase IV (KMG-IV): sequencing the most valuable type-strain genomes for metagenomic binning, comparative biology and taxonomic classification.</title>
        <authorList>
            <person name="Goeker M."/>
        </authorList>
    </citation>
    <scope>NUCLEOTIDE SEQUENCE</scope>
    <source>
        <strain evidence="2">DSM 24202</strain>
    </source>
</reference>